<dbReference type="InterPro" id="IPR010652">
    <property type="entry name" value="DUF1232"/>
</dbReference>
<evidence type="ECO:0000256" key="2">
    <source>
        <dbReference type="ARBA" id="ARBA00022692"/>
    </source>
</evidence>
<dbReference type="RefSeq" id="WP_043344566.1">
    <property type="nucleotide sequence ID" value="NZ_CP010536.1"/>
</dbReference>
<protein>
    <submittedName>
        <fullName evidence="7">DUF1232 domain-containing protein</fullName>
    </submittedName>
    <submittedName>
        <fullName evidence="6">Putative membrane protein</fullName>
    </submittedName>
</protein>
<reference evidence="6 8" key="1">
    <citation type="journal article" date="2015" name="Genome Announc.">
        <title>Complete Genome Sequence of Cupriavidus basilensis 4G11, Isolated from the Oak Ridge Field Research Center Site.</title>
        <authorList>
            <person name="Ray J."/>
            <person name="Waters R.J."/>
            <person name="Skerker J.M."/>
            <person name="Kuehl J.V."/>
            <person name="Price M.N."/>
            <person name="Huang J."/>
            <person name="Chakraborty R."/>
            <person name="Arkin A.P."/>
            <person name="Deutschbauer A."/>
        </authorList>
    </citation>
    <scope>NUCLEOTIDE SEQUENCE [LARGE SCALE GENOMIC DNA]</scope>
    <source>
        <strain evidence="6">4G11</strain>
    </source>
</reference>
<evidence type="ECO:0000313" key="8">
    <source>
        <dbReference type="Proteomes" id="UP000031843"/>
    </source>
</evidence>
<dbReference type="EMBL" id="CP062803">
    <property type="protein sequence ID" value="QOT77416.1"/>
    <property type="molecule type" value="Genomic_DNA"/>
</dbReference>
<keyword evidence="8" id="KW-1185">Reference proteome</keyword>
<comment type="subcellular location">
    <subcellularLocation>
        <location evidence="1">Endomembrane system</location>
        <topology evidence="1">Multi-pass membrane protein</topology>
    </subcellularLocation>
</comment>
<evidence type="ECO:0000313" key="7">
    <source>
        <dbReference type="EMBL" id="QOT77416.1"/>
    </source>
</evidence>
<keyword evidence="3" id="KW-1133">Transmembrane helix</keyword>
<keyword evidence="2" id="KW-0812">Transmembrane</keyword>
<evidence type="ECO:0000256" key="4">
    <source>
        <dbReference type="ARBA" id="ARBA00023136"/>
    </source>
</evidence>
<evidence type="ECO:0000256" key="1">
    <source>
        <dbReference type="ARBA" id="ARBA00004127"/>
    </source>
</evidence>
<dbReference type="KEGG" id="cbw:RR42_m0990"/>
<keyword evidence="4" id="KW-0472">Membrane</keyword>
<reference evidence="7 9" key="2">
    <citation type="submission" date="2020-10" db="EMBL/GenBank/DDBJ databases">
        <title>Complete genome sequence of Cupriavidus basilensis CCUG 49340T.</title>
        <authorList>
            <person name="Salva-Serra F."/>
            <person name="Donoso R.A."/>
            <person name="Cho K.H."/>
            <person name="Yoo J.A."/>
            <person name="Lee K."/>
            <person name="Yoon S.-H."/>
            <person name="Perez-Pantoja D."/>
            <person name="Moore E.R.B."/>
        </authorList>
    </citation>
    <scope>NUCLEOTIDE SEQUENCE [LARGE SCALE GENOMIC DNA]</scope>
    <source>
        <strain evidence="9">CCUG 49340</strain>
        <strain evidence="7">DSM 11853</strain>
    </source>
</reference>
<dbReference type="Pfam" id="PF06803">
    <property type="entry name" value="DUF1232"/>
    <property type="match status" value="1"/>
</dbReference>
<feature type="domain" description="DUF1232" evidence="5">
    <location>
        <begin position="35"/>
        <end position="68"/>
    </location>
</feature>
<proteinExistence type="predicted"/>
<dbReference type="Proteomes" id="UP000031843">
    <property type="component" value="Chromosome main"/>
</dbReference>
<sequence length="97" mass="11070">MWKRFSALWTLVRRDGRLLWYALRHPDAPRWLKPAALGLVLYAISPIDLIPDFIPGLGLMDDVVLIPLAVHFILRRLPAHVLRQAEARAGAQTVRAR</sequence>
<dbReference type="GeneID" id="98400244"/>
<dbReference type="AlphaFoldDB" id="A0A0C4YCK0"/>
<evidence type="ECO:0000313" key="9">
    <source>
        <dbReference type="Proteomes" id="UP000397656"/>
    </source>
</evidence>
<evidence type="ECO:0000313" key="6">
    <source>
        <dbReference type="EMBL" id="AJG18401.1"/>
    </source>
</evidence>
<dbReference type="OrthoDB" id="9804184at2"/>
<dbReference type="Proteomes" id="UP000397656">
    <property type="component" value="Chromosome 1"/>
</dbReference>
<gene>
    <name evidence="7" type="ORF">F7R26_004965</name>
    <name evidence="6" type="ORF">RR42_m0990</name>
</gene>
<organism evidence="6 8">
    <name type="scientific">Cupriavidus basilensis</name>
    <dbReference type="NCBI Taxonomy" id="68895"/>
    <lineage>
        <taxon>Bacteria</taxon>
        <taxon>Pseudomonadati</taxon>
        <taxon>Pseudomonadota</taxon>
        <taxon>Betaproteobacteria</taxon>
        <taxon>Burkholderiales</taxon>
        <taxon>Burkholderiaceae</taxon>
        <taxon>Cupriavidus</taxon>
    </lineage>
</organism>
<name>A0A0C4YCK0_9BURK</name>
<evidence type="ECO:0000259" key="5">
    <source>
        <dbReference type="Pfam" id="PF06803"/>
    </source>
</evidence>
<dbReference type="GO" id="GO:0012505">
    <property type="term" value="C:endomembrane system"/>
    <property type="evidence" value="ECO:0007669"/>
    <property type="project" value="UniProtKB-SubCell"/>
</dbReference>
<evidence type="ECO:0000256" key="3">
    <source>
        <dbReference type="ARBA" id="ARBA00022989"/>
    </source>
</evidence>
<dbReference type="EMBL" id="CP010536">
    <property type="protein sequence ID" value="AJG18401.1"/>
    <property type="molecule type" value="Genomic_DNA"/>
</dbReference>
<accession>A0A0C4YCK0</accession>